<dbReference type="OrthoDB" id="422086at2759"/>
<keyword evidence="5" id="KW-0489">Methyltransferase</keyword>
<accession>A0A8K0URA8</accession>
<dbReference type="Proteomes" id="UP000813824">
    <property type="component" value="Unassembled WGS sequence"/>
</dbReference>
<keyword evidence="3 5" id="KW-1133">Transmembrane helix</keyword>
<feature type="transmembrane region" description="Helical" evidence="5">
    <location>
        <begin position="43"/>
        <end position="67"/>
    </location>
</feature>
<evidence type="ECO:0000256" key="2">
    <source>
        <dbReference type="ARBA" id="ARBA00022692"/>
    </source>
</evidence>
<sequence length="246" mass="27724">MNRPLAVIPFISANTFAAYVAVRPPRPPPTVDEQAKYKARKEISDLLSLITWLTVPISLNFIVLFGVSELYMVLSATYPSFRTPTLDTILLPTPTEIPTASDYYLSPIFIIASLALYAGAFLRQLCFHTLGRHFTYQLSLQQDHQLVTHGPYSFVRHPSYLGAILAFPGMLVVQMYSPGKWWVESGMWGTSKGQVVGGAWTVLVGYVCLAVLMRVAKEDLMLKMHFGEQWVSWAKKTRYAVIPFVW</sequence>
<keyword evidence="4 5" id="KW-0472">Membrane</keyword>
<feature type="transmembrane region" description="Helical" evidence="5">
    <location>
        <begin position="197"/>
        <end position="216"/>
    </location>
</feature>
<evidence type="ECO:0000313" key="7">
    <source>
        <dbReference type="Proteomes" id="UP000813824"/>
    </source>
</evidence>
<evidence type="ECO:0000256" key="4">
    <source>
        <dbReference type="ARBA" id="ARBA00023136"/>
    </source>
</evidence>
<dbReference type="GO" id="GO:0005789">
    <property type="term" value="C:endoplasmic reticulum membrane"/>
    <property type="evidence" value="ECO:0007669"/>
    <property type="project" value="UniProtKB-SubCell"/>
</dbReference>
<dbReference type="Gene3D" id="1.20.120.1630">
    <property type="match status" value="1"/>
</dbReference>
<keyword evidence="5" id="KW-0256">Endoplasmic reticulum</keyword>
<keyword evidence="2 5" id="KW-0812">Transmembrane</keyword>
<proteinExistence type="inferred from homology"/>
<evidence type="ECO:0000256" key="5">
    <source>
        <dbReference type="RuleBase" id="RU362022"/>
    </source>
</evidence>
<dbReference type="Pfam" id="PF04140">
    <property type="entry name" value="ICMT"/>
    <property type="match status" value="1"/>
</dbReference>
<reference evidence="6" key="1">
    <citation type="journal article" date="2021" name="New Phytol.">
        <title>Evolutionary innovations through gain and loss of genes in the ectomycorrhizal Boletales.</title>
        <authorList>
            <person name="Wu G."/>
            <person name="Miyauchi S."/>
            <person name="Morin E."/>
            <person name="Kuo A."/>
            <person name="Drula E."/>
            <person name="Varga T."/>
            <person name="Kohler A."/>
            <person name="Feng B."/>
            <person name="Cao Y."/>
            <person name="Lipzen A."/>
            <person name="Daum C."/>
            <person name="Hundley H."/>
            <person name="Pangilinan J."/>
            <person name="Johnson J."/>
            <person name="Barry K."/>
            <person name="LaButti K."/>
            <person name="Ng V."/>
            <person name="Ahrendt S."/>
            <person name="Min B."/>
            <person name="Choi I.G."/>
            <person name="Park H."/>
            <person name="Plett J.M."/>
            <person name="Magnuson J."/>
            <person name="Spatafora J.W."/>
            <person name="Nagy L.G."/>
            <person name="Henrissat B."/>
            <person name="Grigoriev I.V."/>
            <person name="Yang Z.L."/>
            <person name="Xu J."/>
            <person name="Martin F.M."/>
        </authorList>
    </citation>
    <scope>NUCLEOTIDE SEQUENCE</scope>
    <source>
        <strain evidence="6">KKN 215</strain>
    </source>
</reference>
<dbReference type="EMBL" id="JAEVFJ010000014">
    <property type="protein sequence ID" value="KAH8100895.1"/>
    <property type="molecule type" value="Genomic_DNA"/>
</dbReference>
<comment type="subcellular location">
    <subcellularLocation>
        <location evidence="5">Endoplasmic reticulum membrane</location>
        <topology evidence="5">Multi-pass membrane protein</topology>
    </subcellularLocation>
    <subcellularLocation>
        <location evidence="1">Membrane</location>
        <topology evidence="1">Multi-pass membrane protein</topology>
    </subcellularLocation>
</comment>
<keyword evidence="5" id="KW-0949">S-adenosyl-L-methionine</keyword>
<comment type="caution">
    <text evidence="6">The sequence shown here is derived from an EMBL/GenBank/DDBJ whole genome shotgun (WGS) entry which is preliminary data.</text>
</comment>
<organism evidence="6 7">
    <name type="scientific">Cristinia sonorae</name>
    <dbReference type="NCBI Taxonomy" id="1940300"/>
    <lineage>
        <taxon>Eukaryota</taxon>
        <taxon>Fungi</taxon>
        <taxon>Dikarya</taxon>
        <taxon>Basidiomycota</taxon>
        <taxon>Agaricomycotina</taxon>
        <taxon>Agaricomycetes</taxon>
        <taxon>Agaricomycetidae</taxon>
        <taxon>Agaricales</taxon>
        <taxon>Pleurotineae</taxon>
        <taxon>Stephanosporaceae</taxon>
        <taxon>Cristinia</taxon>
    </lineage>
</organism>
<keyword evidence="7" id="KW-1185">Reference proteome</keyword>
<dbReference type="AlphaFoldDB" id="A0A8K0URA8"/>
<evidence type="ECO:0000313" key="6">
    <source>
        <dbReference type="EMBL" id="KAH8100895.1"/>
    </source>
</evidence>
<comment type="catalytic activity">
    <reaction evidence="5">
        <text>[protein]-C-terminal S-[(2E,6E)-farnesyl]-L-cysteine + S-adenosyl-L-methionine = [protein]-C-terminal S-[(2E,6E)-farnesyl]-L-cysteine methyl ester + S-adenosyl-L-homocysteine</text>
        <dbReference type="Rhea" id="RHEA:21672"/>
        <dbReference type="Rhea" id="RHEA-COMP:12125"/>
        <dbReference type="Rhea" id="RHEA-COMP:12126"/>
        <dbReference type="ChEBI" id="CHEBI:57856"/>
        <dbReference type="ChEBI" id="CHEBI:59789"/>
        <dbReference type="ChEBI" id="CHEBI:90510"/>
        <dbReference type="ChEBI" id="CHEBI:90511"/>
        <dbReference type="EC" id="2.1.1.100"/>
    </reaction>
</comment>
<name>A0A8K0URA8_9AGAR</name>
<gene>
    <name evidence="6" type="ORF">BXZ70DRAFT_134874</name>
</gene>
<dbReference type="InterPro" id="IPR007269">
    <property type="entry name" value="ICMT_MeTrfase"/>
</dbReference>
<feature type="transmembrane region" description="Helical" evidence="5">
    <location>
        <begin position="103"/>
        <end position="122"/>
    </location>
</feature>
<feature type="transmembrane region" description="Helical" evidence="5">
    <location>
        <begin position="160"/>
        <end position="177"/>
    </location>
</feature>
<dbReference type="GO" id="GO:0032259">
    <property type="term" value="P:methylation"/>
    <property type="evidence" value="ECO:0007669"/>
    <property type="project" value="UniProtKB-KW"/>
</dbReference>
<evidence type="ECO:0000256" key="3">
    <source>
        <dbReference type="ARBA" id="ARBA00022989"/>
    </source>
</evidence>
<evidence type="ECO:0000256" key="1">
    <source>
        <dbReference type="ARBA" id="ARBA00004141"/>
    </source>
</evidence>
<dbReference type="PANTHER" id="PTHR12714:SF9">
    <property type="entry name" value="PROTEIN-S-ISOPRENYLCYSTEINE O-METHYLTRANSFERASE"/>
    <property type="match status" value="1"/>
</dbReference>
<dbReference type="PANTHER" id="PTHR12714">
    <property type="entry name" value="PROTEIN-S ISOPRENYLCYSTEINE O-METHYLTRANSFERASE"/>
    <property type="match status" value="1"/>
</dbReference>
<protein>
    <recommendedName>
        <fullName evidence="5">Protein-S-isoprenylcysteine O-methyltransferase</fullName>
        <ecNumber evidence="5">2.1.1.100</ecNumber>
    </recommendedName>
</protein>
<comment type="similarity">
    <text evidence="5">Belongs to the class VI-like SAM-binding methyltransferase superfamily. Isoprenylcysteine carboxyl methyltransferase family.</text>
</comment>
<keyword evidence="5" id="KW-0808">Transferase</keyword>
<dbReference type="EC" id="2.1.1.100" evidence="5"/>
<dbReference type="GO" id="GO:0004671">
    <property type="term" value="F:protein C-terminal S-isoprenylcysteine carboxyl O-methyltransferase activity"/>
    <property type="evidence" value="ECO:0007669"/>
    <property type="project" value="UniProtKB-EC"/>
</dbReference>